<feature type="DNA-binding region" description="H-T-H motif" evidence="4">
    <location>
        <begin position="41"/>
        <end position="60"/>
    </location>
</feature>
<keyword evidence="3" id="KW-0804">Transcription</keyword>
<evidence type="ECO:0000256" key="2">
    <source>
        <dbReference type="ARBA" id="ARBA00023125"/>
    </source>
</evidence>
<dbReference type="SUPFAM" id="SSF46689">
    <property type="entry name" value="Homeodomain-like"/>
    <property type="match status" value="1"/>
</dbReference>
<evidence type="ECO:0000256" key="4">
    <source>
        <dbReference type="PROSITE-ProRule" id="PRU00335"/>
    </source>
</evidence>
<feature type="domain" description="HTH tetR-type" evidence="5">
    <location>
        <begin position="19"/>
        <end position="78"/>
    </location>
</feature>
<dbReference type="PANTHER" id="PTHR30055:SF234">
    <property type="entry name" value="HTH-TYPE TRANSCRIPTIONAL REGULATOR BETI"/>
    <property type="match status" value="1"/>
</dbReference>
<dbReference type="Gene3D" id="1.10.357.10">
    <property type="entry name" value="Tetracycline Repressor, domain 2"/>
    <property type="match status" value="1"/>
</dbReference>
<sequence>MAKKKPSRTGEVSLRADAQLNRERILAAAEEMFLEHGANVSLEDVAKRANVGIGTLYRRFPTREALLGAAYSARFLELAEASRARDGELTPTESVRAYLEQLVLHTNVYRGIAASLGTVLQTDTPGCHATSEEGRRLVRRAQKAGVIRRDVTFEDLVCVATAISLASEQSASSKSRVAHLVDVFLGGIASR</sequence>
<reference evidence="6" key="1">
    <citation type="submission" date="2022-11" db="EMBL/GenBank/DDBJ databases">
        <title>Minimal conservation of predation-associated metabolite biosynthetic gene clusters underscores biosynthetic potential of Myxococcota including descriptions for ten novel species: Archangium lansinium sp. nov., Myxococcus landrumus sp. nov., Nannocystis bai.</title>
        <authorList>
            <person name="Ahearne A."/>
            <person name="Stevens C."/>
            <person name="Phillips K."/>
        </authorList>
    </citation>
    <scope>NUCLEOTIDE SEQUENCE</scope>
    <source>
        <strain evidence="6">Na p29</strain>
    </source>
</reference>
<dbReference type="InterPro" id="IPR001647">
    <property type="entry name" value="HTH_TetR"/>
</dbReference>
<dbReference type="AlphaFoldDB" id="A0A9X3EU59"/>
<dbReference type="PROSITE" id="PS50977">
    <property type="entry name" value="HTH_TETR_2"/>
    <property type="match status" value="1"/>
</dbReference>
<dbReference type="SUPFAM" id="SSF48498">
    <property type="entry name" value="Tetracyclin repressor-like, C-terminal domain"/>
    <property type="match status" value="1"/>
</dbReference>
<dbReference type="InterPro" id="IPR036271">
    <property type="entry name" value="Tet_transcr_reg_TetR-rel_C_sf"/>
</dbReference>
<name>A0A9X3EU59_9BACT</name>
<dbReference type="GO" id="GO:0000976">
    <property type="term" value="F:transcription cis-regulatory region binding"/>
    <property type="evidence" value="ECO:0007669"/>
    <property type="project" value="TreeGrafter"/>
</dbReference>
<dbReference type="InterPro" id="IPR009057">
    <property type="entry name" value="Homeodomain-like_sf"/>
</dbReference>
<dbReference type="Pfam" id="PF21597">
    <property type="entry name" value="TetR_C_43"/>
    <property type="match status" value="1"/>
</dbReference>
<evidence type="ECO:0000313" key="7">
    <source>
        <dbReference type="Proteomes" id="UP001150924"/>
    </source>
</evidence>
<keyword evidence="2 4" id="KW-0238">DNA-binding</keyword>
<evidence type="ECO:0000259" key="5">
    <source>
        <dbReference type="PROSITE" id="PS50977"/>
    </source>
</evidence>
<dbReference type="Pfam" id="PF00440">
    <property type="entry name" value="TetR_N"/>
    <property type="match status" value="1"/>
</dbReference>
<evidence type="ECO:0000256" key="1">
    <source>
        <dbReference type="ARBA" id="ARBA00023015"/>
    </source>
</evidence>
<dbReference type="GO" id="GO:0003700">
    <property type="term" value="F:DNA-binding transcription factor activity"/>
    <property type="evidence" value="ECO:0007669"/>
    <property type="project" value="TreeGrafter"/>
</dbReference>
<accession>A0A9X3EU59</accession>
<comment type="caution">
    <text evidence="6">The sequence shown here is derived from an EMBL/GenBank/DDBJ whole genome shotgun (WGS) entry which is preliminary data.</text>
</comment>
<evidence type="ECO:0000313" key="6">
    <source>
        <dbReference type="EMBL" id="MCY1009345.1"/>
    </source>
</evidence>
<dbReference type="EMBL" id="JAPNKE010000002">
    <property type="protein sequence ID" value="MCY1009345.1"/>
    <property type="molecule type" value="Genomic_DNA"/>
</dbReference>
<dbReference type="PANTHER" id="PTHR30055">
    <property type="entry name" value="HTH-TYPE TRANSCRIPTIONAL REGULATOR RUTR"/>
    <property type="match status" value="1"/>
</dbReference>
<keyword evidence="7" id="KW-1185">Reference proteome</keyword>
<dbReference type="InterPro" id="IPR049445">
    <property type="entry name" value="TetR_SbtR-like_C"/>
</dbReference>
<gene>
    <name evidence="6" type="ORF">OV079_28030</name>
</gene>
<dbReference type="PRINTS" id="PR00455">
    <property type="entry name" value="HTHTETR"/>
</dbReference>
<proteinExistence type="predicted"/>
<protein>
    <submittedName>
        <fullName evidence="6">Helix-turn-helix domain containing protein</fullName>
    </submittedName>
</protein>
<keyword evidence="1" id="KW-0805">Transcription regulation</keyword>
<dbReference type="InterPro" id="IPR050109">
    <property type="entry name" value="HTH-type_TetR-like_transc_reg"/>
</dbReference>
<organism evidence="6 7">
    <name type="scientific">Nannocystis pusilla</name>
    <dbReference type="NCBI Taxonomy" id="889268"/>
    <lineage>
        <taxon>Bacteria</taxon>
        <taxon>Pseudomonadati</taxon>
        <taxon>Myxococcota</taxon>
        <taxon>Polyangia</taxon>
        <taxon>Nannocystales</taxon>
        <taxon>Nannocystaceae</taxon>
        <taxon>Nannocystis</taxon>
    </lineage>
</organism>
<dbReference type="Proteomes" id="UP001150924">
    <property type="component" value="Unassembled WGS sequence"/>
</dbReference>
<evidence type="ECO:0000256" key="3">
    <source>
        <dbReference type="ARBA" id="ARBA00023163"/>
    </source>
</evidence>